<name>A0ABR3BS51_9TREE</name>
<dbReference type="EMBL" id="ATAM02000005">
    <property type="protein sequence ID" value="KAL0249747.1"/>
    <property type="molecule type" value="Genomic_DNA"/>
</dbReference>
<dbReference type="GeneID" id="91989904"/>
<evidence type="ECO:0000256" key="1">
    <source>
        <dbReference type="SAM" id="MobiDB-lite"/>
    </source>
</evidence>
<gene>
    <name evidence="2" type="ORF">I308_103048</name>
</gene>
<accession>A0ABR3BS51</accession>
<keyword evidence="3" id="KW-1185">Reference proteome</keyword>
<reference evidence="2 3" key="2">
    <citation type="submission" date="2024-01" db="EMBL/GenBank/DDBJ databases">
        <title>Comparative genomics of Cryptococcus and Kwoniella reveals pathogenesis evolution and contrasting modes of karyotype evolution via chromosome fusion or intercentromeric recombination.</title>
        <authorList>
            <person name="Coelho M.A."/>
            <person name="David-Palma M."/>
            <person name="Shea T."/>
            <person name="Bowers K."/>
            <person name="Mcginley-Smith S."/>
            <person name="Mohammad A.W."/>
            <person name="Gnirke A."/>
            <person name="Yurkov A.M."/>
            <person name="Nowrousian M."/>
            <person name="Sun S."/>
            <person name="Cuomo C.A."/>
            <person name="Heitman J."/>
        </authorList>
    </citation>
    <scope>NUCLEOTIDE SEQUENCE [LARGE SCALE GENOMIC DNA]</scope>
    <source>
        <strain evidence="2 3">IND107</strain>
    </source>
</reference>
<proteinExistence type="predicted"/>
<reference evidence="3" key="1">
    <citation type="submission" date="2015-01" db="EMBL/GenBank/DDBJ databases">
        <title>The Genome Sequence of Cryptococcus gattii MMRL2647.</title>
        <authorList>
            <consortium name="The Broad Institute Genomics Platform"/>
            <person name="Cuomo C."/>
            <person name="Litvintseva A."/>
            <person name="Chen Y."/>
            <person name="Heitman J."/>
            <person name="Sun S."/>
            <person name="Springer D."/>
            <person name="Dromer F."/>
            <person name="Young S."/>
            <person name="Zeng Q."/>
            <person name="Gargeya S."/>
            <person name="Abouelleil A."/>
            <person name="Alvarado L."/>
            <person name="Chapman S.B."/>
            <person name="Gainer-Dewar J."/>
            <person name="Goldberg J."/>
            <person name="Griggs A."/>
            <person name="Gujja S."/>
            <person name="Hansen M."/>
            <person name="Howarth C."/>
            <person name="Imamovic A."/>
            <person name="Larimer J."/>
            <person name="Murphy C."/>
            <person name="Naylor J."/>
            <person name="Pearson M."/>
            <person name="Priest M."/>
            <person name="Roberts A."/>
            <person name="Saif S."/>
            <person name="Shea T."/>
            <person name="Sykes S."/>
            <person name="Wortman J."/>
            <person name="Nusbaum C."/>
            <person name="Birren B."/>
        </authorList>
    </citation>
    <scope>NUCLEOTIDE SEQUENCE [LARGE SCALE GENOMIC DNA]</scope>
    <source>
        <strain evidence="3">IND107</strain>
    </source>
</reference>
<dbReference type="RefSeq" id="XP_066613934.1">
    <property type="nucleotide sequence ID" value="XM_066757550.1"/>
</dbReference>
<comment type="caution">
    <text evidence="2">The sequence shown here is derived from an EMBL/GenBank/DDBJ whole genome shotgun (WGS) entry which is preliminary data.</text>
</comment>
<organism evidence="2 3">
    <name type="scientific">Cryptococcus tetragattii IND107</name>
    <dbReference type="NCBI Taxonomy" id="1296105"/>
    <lineage>
        <taxon>Eukaryota</taxon>
        <taxon>Fungi</taxon>
        <taxon>Dikarya</taxon>
        <taxon>Basidiomycota</taxon>
        <taxon>Agaricomycotina</taxon>
        <taxon>Tremellomycetes</taxon>
        <taxon>Tremellales</taxon>
        <taxon>Cryptococcaceae</taxon>
        <taxon>Cryptococcus</taxon>
        <taxon>Cryptococcus gattii species complex</taxon>
    </lineage>
</organism>
<protein>
    <submittedName>
        <fullName evidence="2">Uncharacterized protein</fullName>
    </submittedName>
</protein>
<sequence length="68" mass="7482">MSYESLKDLLGTHHKQLSLVRPIINSPGTSERELDEEPSLSAPVKEKELGPDTLPIKLLLPPPILLSV</sequence>
<dbReference type="Proteomes" id="UP000054399">
    <property type="component" value="Unassembled WGS sequence"/>
</dbReference>
<feature type="region of interest" description="Disordered" evidence="1">
    <location>
        <begin position="21"/>
        <end position="47"/>
    </location>
</feature>
<evidence type="ECO:0000313" key="3">
    <source>
        <dbReference type="Proteomes" id="UP000054399"/>
    </source>
</evidence>
<evidence type="ECO:0000313" key="2">
    <source>
        <dbReference type="EMBL" id="KAL0249747.1"/>
    </source>
</evidence>